<accession>A0ABW9MVT7</accession>
<dbReference type="EMBL" id="JBGMEH010000003">
    <property type="protein sequence ID" value="MFO3715953.1"/>
    <property type="molecule type" value="Genomic_DNA"/>
</dbReference>
<dbReference type="Proteomes" id="UP001638015">
    <property type="component" value="Unassembled WGS sequence"/>
</dbReference>
<evidence type="ECO:0000313" key="1">
    <source>
        <dbReference type="EMBL" id="MFO3715953.1"/>
    </source>
</evidence>
<protein>
    <submittedName>
        <fullName evidence="1">Uncharacterized protein</fullName>
    </submittedName>
</protein>
<evidence type="ECO:0000313" key="2">
    <source>
        <dbReference type="Proteomes" id="UP001638015"/>
    </source>
</evidence>
<proteinExistence type="predicted"/>
<name>A0ABW9MVT7_9FIRM</name>
<dbReference type="RefSeq" id="WP_394011792.1">
    <property type="nucleotide sequence ID" value="NZ_JBGMEH010000003.1"/>
</dbReference>
<sequence length="158" mass="18629">MKKGFISILTLLIFLALTLTTSFIYEQNENTSQYISDLYNKKQAQYLAETVLNIYIDENYENIKEKILNDEKSYRSNKNESYWISEDEMVIYNGKTYYFKIAYMYRKEEAKLSDVYRIETSKIEVGDSIARAEAIFKVIDPEGNSGQKDIKLMAKYTY</sequence>
<comment type="caution">
    <text evidence="1">The sequence shown here is derived from an EMBL/GenBank/DDBJ whole genome shotgun (WGS) entry which is preliminary data.</text>
</comment>
<organism evidence="1 2">
    <name type="scientific">Anaerococcus cruorum</name>
    <dbReference type="NCBI Taxonomy" id="3115617"/>
    <lineage>
        <taxon>Bacteria</taxon>
        <taxon>Bacillati</taxon>
        <taxon>Bacillota</taxon>
        <taxon>Tissierellia</taxon>
        <taxon>Tissierellales</taxon>
        <taxon>Peptoniphilaceae</taxon>
        <taxon>Anaerococcus</taxon>
    </lineage>
</organism>
<keyword evidence="2" id="KW-1185">Reference proteome</keyword>
<reference evidence="1 2" key="1">
    <citation type="journal article" date="2025" name="Anaerobe">
        <title>Description of Anaerococcus kampingiae sp. nov., Anaerococcus groningensis sp. nov., Anaerococcus martiniensis sp. nov., and Anaerococcus cruorum sp. nov., isolated from human clinical specimens.</title>
        <authorList>
            <person name="Boiten K.E."/>
            <person name="Meijer J."/>
            <person name="van Wezel E.M."/>
            <person name="Veloo A.C.M."/>
        </authorList>
    </citation>
    <scope>NUCLEOTIDE SEQUENCE [LARGE SCALE GENOMIC DNA]</scope>
    <source>
        <strain evidence="1 2">ENR1039</strain>
    </source>
</reference>
<gene>
    <name evidence="1" type="ORF">ACCQ40_03995</name>
</gene>